<organism evidence="1 2">
    <name type="scientific">Hirundo rustica rustica</name>
    <dbReference type="NCBI Taxonomy" id="333673"/>
    <lineage>
        <taxon>Eukaryota</taxon>
        <taxon>Metazoa</taxon>
        <taxon>Chordata</taxon>
        <taxon>Craniata</taxon>
        <taxon>Vertebrata</taxon>
        <taxon>Euteleostomi</taxon>
        <taxon>Archelosauria</taxon>
        <taxon>Archosauria</taxon>
        <taxon>Dinosauria</taxon>
        <taxon>Saurischia</taxon>
        <taxon>Theropoda</taxon>
        <taxon>Coelurosauria</taxon>
        <taxon>Aves</taxon>
        <taxon>Neognathae</taxon>
        <taxon>Neoaves</taxon>
        <taxon>Telluraves</taxon>
        <taxon>Australaves</taxon>
        <taxon>Passeriformes</taxon>
        <taxon>Sylvioidea</taxon>
        <taxon>Hirundinidae</taxon>
        <taxon>Hirundo</taxon>
    </lineage>
</organism>
<evidence type="ECO:0000313" key="2">
    <source>
        <dbReference type="Proteomes" id="UP000269221"/>
    </source>
</evidence>
<reference evidence="1 2" key="1">
    <citation type="submission" date="2018-07" db="EMBL/GenBank/DDBJ databases">
        <title>A high quality draft genome assembly of the barn swallow (H. rustica rustica).</title>
        <authorList>
            <person name="Formenti G."/>
            <person name="Chiara M."/>
            <person name="Poveda L."/>
            <person name="Francoijs K.-J."/>
            <person name="Bonisoli-Alquati A."/>
            <person name="Canova L."/>
            <person name="Gianfranceschi L."/>
            <person name="Horner D.S."/>
            <person name="Saino N."/>
        </authorList>
    </citation>
    <scope>NUCLEOTIDE SEQUENCE [LARGE SCALE GENOMIC DNA]</scope>
    <source>
        <strain evidence="1">Chelidonia</strain>
        <tissue evidence="1">Blood</tissue>
    </source>
</reference>
<protein>
    <submittedName>
        <fullName evidence="1">Uncharacterized protein</fullName>
    </submittedName>
</protein>
<proteinExistence type="predicted"/>
<dbReference type="Proteomes" id="UP000269221">
    <property type="component" value="Unassembled WGS sequence"/>
</dbReference>
<name>A0A3M0KCB1_HIRRU</name>
<accession>A0A3M0KCB1</accession>
<sequence length="116" mass="13036">MGRALVEPWDEQLISGAAPLLVLLPGPSQSRAWQDSWKLLQGVVLALVFCHFISQAALSPCPWQLISKEEYNNHNVVFYRRWAFNPSTSNPFSDVHYTTNSTCVEMVTNVQISTAL</sequence>
<dbReference type="EMBL" id="QRBI01000111">
    <property type="protein sequence ID" value="RMC10833.1"/>
    <property type="molecule type" value="Genomic_DNA"/>
</dbReference>
<evidence type="ECO:0000313" key="1">
    <source>
        <dbReference type="EMBL" id="RMC10833.1"/>
    </source>
</evidence>
<gene>
    <name evidence="1" type="ORF">DUI87_12545</name>
</gene>
<keyword evidence="2" id="KW-1185">Reference proteome</keyword>
<comment type="caution">
    <text evidence="1">The sequence shown here is derived from an EMBL/GenBank/DDBJ whole genome shotgun (WGS) entry which is preliminary data.</text>
</comment>
<dbReference type="AlphaFoldDB" id="A0A3M0KCB1"/>